<name>A0A099KJA1_COLPS</name>
<dbReference type="InterPro" id="IPR037066">
    <property type="entry name" value="Plug_dom_sf"/>
</dbReference>
<dbReference type="PROSITE" id="PS52016">
    <property type="entry name" value="TONB_DEPENDENT_REC_3"/>
    <property type="match status" value="1"/>
</dbReference>
<dbReference type="PANTHER" id="PTHR40980">
    <property type="entry name" value="PLUG DOMAIN-CONTAINING PROTEIN"/>
    <property type="match status" value="1"/>
</dbReference>
<organism evidence="13 14">
    <name type="scientific">Colwellia psychrerythraea</name>
    <name type="common">Vibrio psychroerythus</name>
    <dbReference type="NCBI Taxonomy" id="28229"/>
    <lineage>
        <taxon>Bacteria</taxon>
        <taxon>Pseudomonadati</taxon>
        <taxon>Pseudomonadota</taxon>
        <taxon>Gammaproteobacteria</taxon>
        <taxon>Alteromonadales</taxon>
        <taxon>Colwelliaceae</taxon>
        <taxon>Colwellia</taxon>
    </lineage>
</organism>
<dbReference type="CDD" id="cd01347">
    <property type="entry name" value="ligand_gated_channel"/>
    <property type="match status" value="1"/>
</dbReference>
<evidence type="ECO:0000259" key="12">
    <source>
        <dbReference type="Pfam" id="PF07715"/>
    </source>
</evidence>
<keyword evidence="6 8" id="KW-0472">Membrane</keyword>
<evidence type="ECO:0000256" key="1">
    <source>
        <dbReference type="ARBA" id="ARBA00004571"/>
    </source>
</evidence>
<evidence type="ECO:0000256" key="9">
    <source>
        <dbReference type="RuleBase" id="RU003357"/>
    </source>
</evidence>
<accession>A0A099KJA1</accession>
<dbReference type="Gene3D" id="2.170.130.10">
    <property type="entry name" value="TonB-dependent receptor, plug domain"/>
    <property type="match status" value="1"/>
</dbReference>
<dbReference type="AlphaFoldDB" id="A0A099KJA1"/>
<dbReference type="PATRIC" id="fig|28229.4.peg.2627"/>
<keyword evidence="5 9" id="KW-0798">TonB box</keyword>
<comment type="caution">
    <text evidence="13">The sequence shown here is derived from an EMBL/GenBank/DDBJ whole genome shotgun (WGS) entry which is preliminary data.</text>
</comment>
<keyword evidence="10" id="KW-0732">Signal</keyword>
<feature type="signal peptide" evidence="10">
    <location>
        <begin position="1"/>
        <end position="36"/>
    </location>
</feature>
<reference evidence="13 14" key="1">
    <citation type="submission" date="2014-08" db="EMBL/GenBank/DDBJ databases">
        <title>Genomic and Phenotypic Diversity of Colwellia psychrerythraea strains from Disparate Marine Basins.</title>
        <authorList>
            <person name="Techtmann S.M."/>
            <person name="Stelling S.C."/>
            <person name="Utturkar S.M."/>
            <person name="Alshibli N."/>
            <person name="Harris A."/>
            <person name="Brown S.D."/>
            <person name="Hazen T.C."/>
        </authorList>
    </citation>
    <scope>NUCLEOTIDE SEQUENCE [LARGE SCALE GENOMIC DNA]</scope>
    <source>
        <strain evidence="13 14">ND2E</strain>
    </source>
</reference>
<evidence type="ECO:0000256" key="4">
    <source>
        <dbReference type="ARBA" id="ARBA00022692"/>
    </source>
</evidence>
<keyword evidence="3 8" id="KW-1134">Transmembrane beta strand</keyword>
<dbReference type="Proteomes" id="UP000029843">
    <property type="component" value="Unassembled WGS sequence"/>
</dbReference>
<keyword evidence="4 8" id="KW-0812">Transmembrane</keyword>
<evidence type="ECO:0000256" key="10">
    <source>
        <dbReference type="SAM" id="SignalP"/>
    </source>
</evidence>
<feature type="domain" description="TonB-dependent receptor-like beta-barrel" evidence="11">
    <location>
        <begin position="478"/>
        <end position="914"/>
    </location>
</feature>
<feature type="chain" id="PRO_5001956965" evidence="10">
    <location>
        <begin position="37"/>
        <end position="948"/>
    </location>
</feature>
<dbReference type="SUPFAM" id="SSF56935">
    <property type="entry name" value="Porins"/>
    <property type="match status" value="1"/>
</dbReference>
<evidence type="ECO:0000256" key="5">
    <source>
        <dbReference type="ARBA" id="ARBA00023077"/>
    </source>
</evidence>
<dbReference type="Pfam" id="PF13715">
    <property type="entry name" value="CarbopepD_reg_2"/>
    <property type="match status" value="1"/>
</dbReference>
<dbReference type="InterPro" id="IPR008969">
    <property type="entry name" value="CarboxyPept-like_regulatory"/>
</dbReference>
<dbReference type="PANTHER" id="PTHR40980:SF4">
    <property type="entry name" value="TONB-DEPENDENT RECEPTOR-LIKE BETA-BARREL DOMAIN-CONTAINING PROTEIN"/>
    <property type="match status" value="1"/>
</dbReference>
<dbReference type="NCBIfam" id="TIGR01782">
    <property type="entry name" value="TonB-Xanth-Caul"/>
    <property type="match status" value="1"/>
</dbReference>
<dbReference type="Gene3D" id="2.60.40.1120">
    <property type="entry name" value="Carboxypeptidase-like, regulatory domain"/>
    <property type="match status" value="1"/>
</dbReference>
<feature type="domain" description="TonB-dependent receptor plug" evidence="12">
    <location>
        <begin position="145"/>
        <end position="248"/>
    </location>
</feature>
<dbReference type="InterPro" id="IPR039426">
    <property type="entry name" value="TonB-dep_rcpt-like"/>
</dbReference>
<dbReference type="EMBL" id="JQED01000035">
    <property type="protein sequence ID" value="KGJ90330.1"/>
    <property type="molecule type" value="Genomic_DNA"/>
</dbReference>
<evidence type="ECO:0000313" key="13">
    <source>
        <dbReference type="EMBL" id="KGJ90330.1"/>
    </source>
</evidence>
<evidence type="ECO:0000256" key="7">
    <source>
        <dbReference type="ARBA" id="ARBA00023237"/>
    </source>
</evidence>
<dbReference type="InterPro" id="IPR036942">
    <property type="entry name" value="Beta-barrel_TonB_sf"/>
</dbReference>
<dbReference type="SUPFAM" id="SSF49464">
    <property type="entry name" value="Carboxypeptidase regulatory domain-like"/>
    <property type="match status" value="1"/>
</dbReference>
<dbReference type="OrthoDB" id="8727862at2"/>
<dbReference type="RefSeq" id="WP_033094324.1">
    <property type="nucleotide sequence ID" value="NZ_JQED01000035.1"/>
</dbReference>
<gene>
    <name evidence="13" type="ORF">ND2E_3478</name>
</gene>
<keyword evidence="13" id="KW-0675">Receptor</keyword>
<dbReference type="Gene3D" id="2.40.170.20">
    <property type="entry name" value="TonB-dependent receptor, beta-barrel domain"/>
    <property type="match status" value="1"/>
</dbReference>
<dbReference type="InterPro" id="IPR000531">
    <property type="entry name" value="Beta-barrel_TonB"/>
</dbReference>
<sequence precursor="true">MKLSLTNFYGNNFRLNKLTVALAGSLALLTAPASWADSVLEGRVTDASNKVYFQGAEVQIKELNLTAISERDGSFRFTKLPEGEYTLIIKYIGSADLEQRVSVVDGEILTKNFIIGATNTKQDELDNIIVYGQRAGQASAINRQKNANKLVSVISSDGIGQLPDQNAAEALQRMPGIFIERDQGEGRFVGIRGIDPNLNNVTINGLNVPSPEAGVRSVALDVIPSELISSLEVSKTVTPDMDASAIGGSIEVKSLSAFDRNDRSYTFTAQASHNELVSETSPKISGSYTDIYTLAGGSQLGVAGAVSWFKREFGSHNMETDGGWSTFDYEDAATGEDVEAFGAEEIEQRVYGIERERLGAALNFDLYGSATDKYYLRTLYSKFSDDEYRLRNQFKYDKGQIDLSSHTPNSAQFSDAKMERDTKDRYEAQKIFSIITGGENQLGDWLVEYSAGYSKGSEAEPDRLDSTFVAKGLPIGYLSSGQIPQLTFDDASQDLNNFALDEVVYENNLTEDEEVTLALDFSKDFVWQNNNGQFKFGGKYRTREKFNRVDAAIYDGGFTDATGEDQNAQAFNTGAVDFNLGEFGPGISQNQLSDYVLSNMAGFELNSLKSDIESQGSSYTSNEDVLALYAMVSFDINDWYIVAGVRYEDTSFTTQGSKVDLIVDDSPTGDGNETVNISPWQGAKDYDDFFPSLNVRYNINDKLISRFAYTQTIARPTFSDTAANQLIETEVTEEEGETITERKAEVGNPDLDPYEASNLDLSIEYYPGHIGVLSAGLFYKDIDNYILKQEVQDNGQWDGFEEVIQPQNGGSASLTGLELAWNKTFKSGILLGANGTFVDADEKLPNQADTVANLMLGFENNDISLRLSSTYKSENFKFTDNDADVYQDAHMQLDFSAKYYLNNSTQFYFNAVNINDEPYYLYHGETQYNYQFEEYGRSFELGITITSL</sequence>
<evidence type="ECO:0000256" key="2">
    <source>
        <dbReference type="ARBA" id="ARBA00022448"/>
    </source>
</evidence>
<dbReference type="Pfam" id="PF00593">
    <property type="entry name" value="TonB_dep_Rec_b-barrel"/>
    <property type="match status" value="1"/>
</dbReference>
<evidence type="ECO:0000313" key="14">
    <source>
        <dbReference type="Proteomes" id="UP000029843"/>
    </source>
</evidence>
<evidence type="ECO:0000259" key="11">
    <source>
        <dbReference type="Pfam" id="PF00593"/>
    </source>
</evidence>
<evidence type="ECO:0000256" key="8">
    <source>
        <dbReference type="PROSITE-ProRule" id="PRU01360"/>
    </source>
</evidence>
<keyword evidence="2 8" id="KW-0813">Transport</keyword>
<evidence type="ECO:0000256" key="6">
    <source>
        <dbReference type="ARBA" id="ARBA00023136"/>
    </source>
</evidence>
<comment type="subcellular location">
    <subcellularLocation>
        <location evidence="1 8">Cell outer membrane</location>
        <topology evidence="1 8">Multi-pass membrane protein</topology>
    </subcellularLocation>
</comment>
<keyword evidence="7 8" id="KW-0998">Cell outer membrane</keyword>
<proteinExistence type="inferred from homology"/>
<dbReference type="GO" id="GO:0009279">
    <property type="term" value="C:cell outer membrane"/>
    <property type="evidence" value="ECO:0007669"/>
    <property type="project" value="UniProtKB-SubCell"/>
</dbReference>
<protein>
    <submittedName>
        <fullName evidence="13">TonB-dependent receptor</fullName>
    </submittedName>
</protein>
<dbReference type="InterPro" id="IPR012910">
    <property type="entry name" value="Plug_dom"/>
</dbReference>
<dbReference type="Pfam" id="PF07715">
    <property type="entry name" value="Plug"/>
    <property type="match status" value="1"/>
</dbReference>
<dbReference type="InterPro" id="IPR010104">
    <property type="entry name" value="TonB_rcpt_bac"/>
</dbReference>
<comment type="similarity">
    <text evidence="8 9">Belongs to the TonB-dependent receptor family.</text>
</comment>
<evidence type="ECO:0000256" key="3">
    <source>
        <dbReference type="ARBA" id="ARBA00022452"/>
    </source>
</evidence>